<proteinExistence type="predicted"/>
<keyword evidence="2" id="KW-1185">Reference proteome</keyword>
<name>A0ACB8BRV3_9AGAM</name>
<accession>A0ACB8BRV3</accession>
<sequence length="555" mass="59334">MSRHPPTLPMSQIIVNDAPLLSPVSPSDIAWNQQIPFSPSTVNVFGWNYYDLPPSPPNSDGSNSTDSPISGHSMLKSRMTPESISDGEQQLCISTHQVFELSDTPSPSSAASPGSGKPPQLSLSIDAGVQRMKRSSSPVPGAIKKHRASGERITCKDFVPPDVSGLSKREARLVKNRAAAFLSRQRKREEYEAMEIRVKELEDENVRLQGISQKGNGHDELYSEVEKLRSRLSAAEKREQELRAELSRRSISDTPVKAEHYEGGLSSSCLPPMTSPNKSGAGLGLMQALLCALPSLLSMPKNSTHPTTFSAPLSGSSLSAASSSAFNCDAVIPDYDWAPLPNGGVVMDLDFNNLEKLSSGAASSSKPRRLEIDSEALSALGGLDISFDASPDDSGKIRVRIHPSKSESTPSAPSLRSNYNDRAIQSSSLSMWAGPDSTNSATPYSSQTYSTLASAAPAHSYAGSVPNDDLDPLGPFLGVGTPHSKFGMEASMMASMYDHSGAARSFGRVADPAFEYFPGYIDESASETARHRARVALKSMPAVGGEGGEWEIQVC</sequence>
<evidence type="ECO:0000313" key="1">
    <source>
        <dbReference type="EMBL" id="KAH7928665.1"/>
    </source>
</evidence>
<dbReference type="Proteomes" id="UP000790709">
    <property type="component" value="Unassembled WGS sequence"/>
</dbReference>
<comment type="caution">
    <text evidence="1">The sequence shown here is derived from an EMBL/GenBank/DDBJ whole genome shotgun (WGS) entry which is preliminary data.</text>
</comment>
<organism evidence="1 2">
    <name type="scientific">Leucogyrophana mollusca</name>
    <dbReference type="NCBI Taxonomy" id="85980"/>
    <lineage>
        <taxon>Eukaryota</taxon>
        <taxon>Fungi</taxon>
        <taxon>Dikarya</taxon>
        <taxon>Basidiomycota</taxon>
        <taxon>Agaricomycotina</taxon>
        <taxon>Agaricomycetes</taxon>
        <taxon>Agaricomycetidae</taxon>
        <taxon>Boletales</taxon>
        <taxon>Boletales incertae sedis</taxon>
        <taxon>Leucogyrophana</taxon>
    </lineage>
</organism>
<evidence type="ECO:0000313" key="2">
    <source>
        <dbReference type="Proteomes" id="UP000790709"/>
    </source>
</evidence>
<reference evidence="1" key="1">
    <citation type="journal article" date="2021" name="New Phytol.">
        <title>Evolutionary innovations through gain and loss of genes in the ectomycorrhizal Boletales.</title>
        <authorList>
            <person name="Wu G."/>
            <person name="Miyauchi S."/>
            <person name="Morin E."/>
            <person name="Kuo A."/>
            <person name="Drula E."/>
            <person name="Varga T."/>
            <person name="Kohler A."/>
            <person name="Feng B."/>
            <person name="Cao Y."/>
            <person name="Lipzen A."/>
            <person name="Daum C."/>
            <person name="Hundley H."/>
            <person name="Pangilinan J."/>
            <person name="Johnson J."/>
            <person name="Barry K."/>
            <person name="LaButti K."/>
            <person name="Ng V."/>
            <person name="Ahrendt S."/>
            <person name="Min B."/>
            <person name="Choi I.G."/>
            <person name="Park H."/>
            <person name="Plett J.M."/>
            <person name="Magnuson J."/>
            <person name="Spatafora J.W."/>
            <person name="Nagy L.G."/>
            <person name="Henrissat B."/>
            <person name="Grigoriev I.V."/>
            <person name="Yang Z.L."/>
            <person name="Xu J."/>
            <person name="Martin F.M."/>
        </authorList>
    </citation>
    <scope>NUCLEOTIDE SEQUENCE</scope>
    <source>
        <strain evidence="1">KUC20120723A-06</strain>
    </source>
</reference>
<dbReference type="EMBL" id="MU266350">
    <property type="protein sequence ID" value="KAH7928665.1"/>
    <property type="molecule type" value="Genomic_DNA"/>
</dbReference>
<gene>
    <name evidence="1" type="ORF">BV22DRAFT_1030413</name>
</gene>
<protein>
    <submittedName>
        <fullName evidence="1">Uncharacterized protein</fullName>
    </submittedName>
</protein>